<proteinExistence type="predicted"/>
<reference evidence="2" key="1">
    <citation type="journal article" date="2019" name="Int. J. Syst. Evol. Microbiol.">
        <title>The Global Catalogue of Microorganisms (GCM) 10K type strain sequencing project: providing services to taxonomists for standard genome sequencing and annotation.</title>
        <authorList>
            <consortium name="The Broad Institute Genomics Platform"/>
            <consortium name="The Broad Institute Genome Sequencing Center for Infectious Disease"/>
            <person name="Wu L."/>
            <person name="Ma J."/>
        </authorList>
    </citation>
    <scope>NUCLEOTIDE SEQUENCE [LARGE SCALE GENOMIC DNA]</scope>
    <source>
        <strain evidence="2">NBRC 108723</strain>
    </source>
</reference>
<dbReference type="EMBL" id="BSPW01000021">
    <property type="protein sequence ID" value="GLT17271.1"/>
    <property type="molecule type" value="Genomic_DNA"/>
</dbReference>
<evidence type="ECO:0000313" key="2">
    <source>
        <dbReference type="Proteomes" id="UP001157138"/>
    </source>
</evidence>
<comment type="caution">
    <text evidence="1">The sequence shown here is derived from an EMBL/GenBank/DDBJ whole genome shotgun (WGS) entry which is preliminary data.</text>
</comment>
<organism evidence="1 2">
    <name type="scientific">Vibrio zhanjiangensis</name>
    <dbReference type="NCBI Taxonomy" id="1046128"/>
    <lineage>
        <taxon>Bacteria</taxon>
        <taxon>Pseudomonadati</taxon>
        <taxon>Pseudomonadota</taxon>
        <taxon>Gammaproteobacteria</taxon>
        <taxon>Vibrionales</taxon>
        <taxon>Vibrionaceae</taxon>
        <taxon>Vibrio</taxon>
    </lineage>
</organism>
<gene>
    <name evidence="1" type="ORF">GCM10007938_10480</name>
</gene>
<keyword evidence="2" id="KW-1185">Reference proteome</keyword>
<name>A0ABQ6EW17_9VIBR</name>
<sequence>MFLVQRDSLFIRCNADRGPTSYSVMKILNKCKTQMCPKSDLGRVKNLKMTGATGFLNA</sequence>
<dbReference type="Proteomes" id="UP001157138">
    <property type="component" value="Unassembled WGS sequence"/>
</dbReference>
<evidence type="ECO:0000313" key="1">
    <source>
        <dbReference type="EMBL" id="GLT17271.1"/>
    </source>
</evidence>
<protein>
    <submittedName>
        <fullName evidence="1">Uncharacterized protein</fullName>
    </submittedName>
</protein>
<accession>A0ABQ6EW17</accession>